<protein>
    <submittedName>
        <fullName evidence="1">Uncharacterized protein</fullName>
    </submittedName>
</protein>
<organism evidence="1">
    <name type="scientific">viral metagenome</name>
    <dbReference type="NCBI Taxonomy" id="1070528"/>
    <lineage>
        <taxon>unclassified sequences</taxon>
        <taxon>metagenomes</taxon>
        <taxon>organismal metagenomes</taxon>
    </lineage>
</organism>
<accession>A0A6C0C2G9</accession>
<name>A0A6C0C2G9_9ZZZZ</name>
<reference evidence="1" key="1">
    <citation type="journal article" date="2020" name="Nature">
        <title>Giant virus diversity and host interactions through global metagenomics.</title>
        <authorList>
            <person name="Schulz F."/>
            <person name="Roux S."/>
            <person name="Paez-Espino D."/>
            <person name="Jungbluth S."/>
            <person name="Walsh D.A."/>
            <person name="Denef V.J."/>
            <person name="McMahon K.D."/>
            <person name="Konstantinidis K.T."/>
            <person name="Eloe-Fadrosh E.A."/>
            <person name="Kyrpides N.C."/>
            <person name="Woyke T."/>
        </authorList>
    </citation>
    <scope>NUCLEOTIDE SEQUENCE</scope>
    <source>
        <strain evidence="1">GVMAG-M-3300020185-18</strain>
    </source>
</reference>
<proteinExistence type="predicted"/>
<dbReference type="EMBL" id="MN739318">
    <property type="protein sequence ID" value="QHS98556.1"/>
    <property type="molecule type" value="Genomic_DNA"/>
</dbReference>
<dbReference type="AlphaFoldDB" id="A0A6C0C2G9"/>
<evidence type="ECO:0000313" key="1">
    <source>
        <dbReference type="EMBL" id="QHS98556.1"/>
    </source>
</evidence>
<sequence>MSQKTQVENIVKKKQVNITIETGSEEQLVFNKAINILKDKLKQKDISVENVMIIVRNAMEVVESTQVKGEQQKYLAVNLIKKVVVDAPISDEKEKLLLDMLKEGVIGSTIDLVVAASRGQLNINKVQEVVMTCWEFIKSKLKR</sequence>